<reference evidence="4" key="1">
    <citation type="journal article" date="2020" name="mSystems">
        <title>Genome- and Community-Level Interaction Insights into Carbon Utilization and Element Cycling Functions of Hydrothermarchaeota in Hydrothermal Sediment.</title>
        <authorList>
            <person name="Zhou Z."/>
            <person name="Liu Y."/>
            <person name="Xu W."/>
            <person name="Pan J."/>
            <person name="Luo Z.H."/>
            <person name="Li M."/>
        </authorList>
    </citation>
    <scope>NUCLEOTIDE SEQUENCE [LARGE SCALE GENOMIC DNA]</scope>
    <source>
        <strain evidence="4">SpSt-906</strain>
    </source>
</reference>
<dbReference type="InterPro" id="IPR002941">
    <property type="entry name" value="DNA_methylase_N4/N6"/>
</dbReference>
<dbReference type="GO" id="GO:0032259">
    <property type="term" value="P:methylation"/>
    <property type="evidence" value="ECO:0007669"/>
    <property type="project" value="UniProtKB-KW"/>
</dbReference>
<dbReference type="PRINTS" id="PR00508">
    <property type="entry name" value="S21N4MTFRASE"/>
</dbReference>
<dbReference type="Gene3D" id="3.40.50.150">
    <property type="entry name" value="Vaccinia Virus protein VP39"/>
    <property type="match status" value="2"/>
</dbReference>
<dbReference type="SUPFAM" id="SSF53335">
    <property type="entry name" value="S-adenosyl-L-methionine-dependent methyltransferases"/>
    <property type="match status" value="2"/>
</dbReference>
<feature type="domain" description="DNA methylase N-4/N-6" evidence="3">
    <location>
        <begin position="79"/>
        <end position="171"/>
    </location>
</feature>
<sequence length="531" mass="60860">MNNMNKIKNTCSICGKPFDGSLGEHIRAQHSEKEFKQAVLKAKEMGIPDQEIGALFGISFRQLEEIITQTYGINISNLKKPKKLKHWEPKNFREETTTVWSFKQRGDWATHDGRYRGNWSPYIPRNVILKYSRPGDVVLDYFVGSGTTAVEAKLLGRRCIARDINPASVNLTLENLKFTPPQTLFPFSIYEPDVSVGDARDLSDIQDNSIDLICAHPPYAGIINYSSDIEGDLSKLSIEDFLKEMKKVAAESYRVLKPGKKCAILIGDTRKHKHIIPVGFQIINIFLEAGFKLKELVIKRQHNCKTTGFWYEKSIKYNFLLLAHEYLPIFEKTESSHPYLIRENIPGYSSVVPALEKPRLKKINELETTTVWIFPEKEFEEQLNKNVIDRYSDGNEYSTIVFTTHSKNETISHKDNGEKRLSLLFIKSPFLKGEPSLKDIEYYLKETKEIVKRNLPNINKGGFLVIQTQDKRTDGYVQPLAKKIVDTLSFDNLWLKEIVVATPEGTNSSTQNSQESLKIVHQYLLVYEVKT</sequence>
<dbReference type="GO" id="GO:0008170">
    <property type="term" value="F:N-methyltransferase activity"/>
    <property type="evidence" value="ECO:0007669"/>
    <property type="project" value="InterPro"/>
</dbReference>
<dbReference type="Pfam" id="PF01555">
    <property type="entry name" value="N6_N4_Mtase"/>
    <property type="match status" value="2"/>
</dbReference>
<protein>
    <submittedName>
        <fullName evidence="4">Methyltransferase domain-containing protein</fullName>
    </submittedName>
</protein>
<name>A0A7C3YNZ7_UNCW3</name>
<gene>
    <name evidence="4" type="ORF">ENX07_00850</name>
</gene>
<keyword evidence="1 4" id="KW-0489">Methyltransferase</keyword>
<dbReference type="InterPro" id="IPR029063">
    <property type="entry name" value="SAM-dependent_MTases_sf"/>
</dbReference>
<organism evidence="4">
    <name type="scientific">candidate division WOR-3 bacterium</name>
    <dbReference type="NCBI Taxonomy" id="2052148"/>
    <lineage>
        <taxon>Bacteria</taxon>
        <taxon>Bacteria division WOR-3</taxon>
    </lineage>
</organism>
<dbReference type="InterPro" id="IPR001091">
    <property type="entry name" value="RM_Methyltransferase"/>
</dbReference>
<dbReference type="EMBL" id="DTMQ01000009">
    <property type="protein sequence ID" value="HGE98611.1"/>
    <property type="molecule type" value="Genomic_DNA"/>
</dbReference>
<evidence type="ECO:0000256" key="1">
    <source>
        <dbReference type="ARBA" id="ARBA00022603"/>
    </source>
</evidence>
<accession>A0A7C3YNZ7</accession>
<keyword evidence="2 4" id="KW-0808">Transferase</keyword>
<evidence type="ECO:0000259" key="3">
    <source>
        <dbReference type="Pfam" id="PF01555"/>
    </source>
</evidence>
<dbReference type="CDD" id="cd02440">
    <property type="entry name" value="AdoMet_MTases"/>
    <property type="match status" value="1"/>
</dbReference>
<evidence type="ECO:0000256" key="2">
    <source>
        <dbReference type="ARBA" id="ARBA00022679"/>
    </source>
</evidence>
<dbReference type="GO" id="GO:0003677">
    <property type="term" value="F:DNA binding"/>
    <property type="evidence" value="ECO:0007669"/>
    <property type="project" value="InterPro"/>
</dbReference>
<dbReference type="AlphaFoldDB" id="A0A7C3YNZ7"/>
<evidence type="ECO:0000313" key="4">
    <source>
        <dbReference type="EMBL" id="HGE98611.1"/>
    </source>
</evidence>
<feature type="domain" description="DNA methylase N-4/N-6" evidence="3">
    <location>
        <begin position="210"/>
        <end position="381"/>
    </location>
</feature>
<comment type="caution">
    <text evidence="4">The sequence shown here is derived from an EMBL/GenBank/DDBJ whole genome shotgun (WGS) entry which is preliminary data.</text>
</comment>
<proteinExistence type="predicted"/>